<comment type="caution">
    <text evidence="2">The sequence shown here is derived from an EMBL/GenBank/DDBJ whole genome shotgun (WGS) entry which is preliminary data.</text>
</comment>
<reference evidence="3" key="1">
    <citation type="journal article" date="2019" name="Int. J. Syst. Evol. Microbiol.">
        <title>The Global Catalogue of Microorganisms (GCM) 10K type strain sequencing project: providing services to taxonomists for standard genome sequencing and annotation.</title>
        <authorList>
            <consortium name="The Broad Institute Genomics Platform"/>
            <consortium name="The Broad Institute Genome Sequencing Center for Infectious Disease"/>
            <person name="Wu L."/>
            <person name="Ma J."/>
        </authorList>
    </citation>
    <scope>NUCLEOTIDE SEQUENCE [LARGE SCALE GENOMIC DNA]</scope>
    <source>
        <strain evidence="3">JCM 15089</strain>
    </source>
</reference>
<dbReference type="EMBL" id="BAAADD010000011">
    <property type="protein sequence ID" value="GAA0584605.1"/>
    <property type="molecule type" value="Genomic_DNA"/>
</dbReference>
<sequence>MGALQIELIVAKQLLHRLGPARQCEFFLARRAVEAAQEWHVLGRLPQKRDLPYDDGQVGEESSGGLLRGGGNTHGIR</sequence>
<feature type="region of interest" description="Disordered" evidence="1">
    <location>
        <begin position="48"/>
        <end position="77"/>
    </location>
</feature>
<accession>A0ABP3Q7L3</accession>
<keyword evidence="3" id="KW-1185">Reference proteome</keyword>
<feature type="compositionally biased region" description="Gly residues" evidence="1">
    <location>
        <begin position="66"/>
        <end position="77"/>
    </location>
</feature>
<evidence type="ECO:0000313" key="2">
    <source>
        <dbReference type="EMBL" id="GAA0584605.1"/>
    </source>
</evidence>
<name>A0ABP3Q7L3_9PROT</name>
<gene>
    <name evidence="2" type="ORF">GCM10008942_36900</name>
</gene>
<evidence type="ECO:0000313" key="3">
    <source>
        <dbReference type="Proteomes" id="UP001499951"/>
    </source>
</evidence>
<protein>
    <submittedName>
        <fullName evidence="2">Uncharacterized protein</fullName>
    </submittedName>
</protein>
<evidence type="ECO:0000256" key="1">
    <source>
        <dbReference type="SAM" id="MobiDB-lite"/>
    </source>
</evidence>
<proteinExistence type="predicted"/>
<organism evidence="2 3">
    <name type="scientific">Rhizomicrobium electricum</name>
    <dbReference type="NCBI Taxonomy" id="480070"/>
    <lineage>
        <taxon>Bacteria</taxon>
        <taxon>Pseudomonadati</taxon>
        <taxon>Pseudomonadota</taxon>
        <taxon>Alphaproteobacteria</taxon>
        <taxon>Micropepsales</taxon>
        <taxon>Micropepsaceae</taxon>
        <taxon>Rhizomicrobium</taxon>
    </lineage>
</organism>
<dbReference type="Proteomes" id="UP001499951">
    <property type="component" value="Unassembled WGS sequence"/>
</dbReference>